<dbReference type="Proteomes" id="UP001234989">
    <property type="component" value="Chromosome 3"/>
</dbReference>
<gene>
    <name evidence="2" type="ORF">MTR67_015236</name>
</gene>
<reference evidence="2" key="1">
    <citation type="submission" date="2023-08" db="EMBL/GenBank/DDBJ databases">
        <title>A de novo genome assembly of Solanum verrucosum Schlechtendal, a Mexican diploid species geographically isolated from the other diploid A-genome species in potato relatives.</title>
        <authorList>
            <person name="Hosaka K."/>
        </authorList>
    </citation>
    <scope>NUCLEOTIDE SEQUENCE</scope>
    <source>
        <tissue evidence="2">Young leaves</tissue>
    </source>
</reference>
<dbReference type="EMBL" id="CP133614">
    <property type="protein sequence ID" value="WMV21851.1"/>
    <property type="molecule type" value="Genomic_DNA"/>
</dbReference>
<proteinExistence type="predicted"/>
<name>A0AAF0QJL7_SOLVR</name>
<dbReference type="AlphaFoldDB" id="A0AAF0QJL7"/>
<organism evidence="2 3">
    <name type="scientific">Solanum verrucosum</name>
    <dbReference type="NCBI Taxonomy" id="315347"/>
    <lineage>
        <taxon>Eukaryota</taxon>
        <taxon>Viridiplantae</taxon>
        <taxon>Streptophyta</taxon>
        <taxon>Embryophyta</taxon>
        <taxon>Tracheophyta</taxon>
        <taxon>Spermatophyta</taxon>
        <taxon>Magnoliopsida</taxon>
        <taxon>eudicotyledons</taxon>
        <taxon>Gunneridae</taxon>
        <taxon>Pentapetalae</taxon>
        <taxon>asterids</taxon>
        <taxon>lamiids</taxon>
        <taxon>Solanales</taxon>
        <taxon>Solanaceae</taxon>
        <taxon>Solanoideae</taxon>
        <taxon>Solaneae</taxon>
        <taxon>Solanum</taxon>
    </lineage>
</organism>
<sequence length="85" mass="9752">MIFSFSNRESNVGLALTDDESYGGTQQQQDKAPSYTRIKQEKFKNSVSGKNGFRKVGLNFVEKNDDVLQFIELFNMYISSYEQPP</sequence>
<feature type="region of interest" description="Disordered" evidence="1">
    <location>
        <begin position="16"/>
        <end position="38"/>
    </location>
</feature>
<keyword evidence="3" id="KW-1185">Reference proteome</keyword>
<evidence type="ECO:0000256" key="1">
    <source>
        <dbReference type="SAM" id="MobiDB-lite"/>
    </source>
</evidence>
<protein>
    <submittedName>
        <fullName evidence="2">Uncharacterized protein</fullName>
    </submittedName>
</protein>
<evidence type="ECO:0000313" key="3">
    <source>
        <dbReference type="Proteomes" id="UP001234989"/>
    </source>
</evidence>
<evidence type="ECO:0000313" key="2">
    <source>
        <dbReference type="EMBL" id="WMV21851.1"/>
    </source>
</evidence>
<accession>A0AAF0QJL7</accession>